<keyword evidence="3" id="KW-1185">Reference proteome</keyword>
<evidence type="ECO:0000259" key="1">
    <source>
        <dbReference type="Pfam" id="PF20150"/>
    </source>
</evidence>
<dbReference type="Proteomes" id="UP001583177">
    <property type="component" value="Unassembled WGS sequence"/>
</dbReference>
<reference evidence="2 3" key="1">
    <citation type="journal article" date="2024" name="IMA Fungus">
        <title>IMA Genome - F19 : A genome assembly and annotation guide to empower mycologists, including annotated draft genome sequences of Ceratocystis pirilliformis, Diaporthe australafricana, Fusarium ophioides, Paecilomyces lecythidis, and Sporothrix stenoceras.</title>
        <authorList>
            <person name="Aylward J."/>
            <person name="Wilson A.M."/>
            <person name="Visagie C.M."/>
            <person name="Spraker J."/>
            <person name="Barnes I."/>
            <person name="Buitendag C."/>
            <person name="Ceriani C."/>
            <person name="Del Mar Angel L."/>
            <person name="du Plessis D."/>
            <person name="Fuchs T."/>
            <person name="Gasser K."/>
            <person name="Kramer D."/>
            <person name="Li W."/>
            <person name="Munsamy K."/>
            <person name="Piso A."/>
            <person name="Price J.L."/>
            <person name="Sonnekus B."/>
            <person name="Thomas C."/>
            <person name="van der Nest A."/>
            <person name="van Dijk A."/>
            <person name="van Heerden A."/>
            <person name="van Vuuren N."/>
            <person name="Yilmaz N."/>
            <person name="Duong T.A."/>
            <person name="van der Merwe N.A."/>
            <person name="Wingfield M.J."/>
            <person name="Wingfield B.D."/>
        </authorList>
    </citation>
    <scope>NUCLEOTIDE SEQUENCE [LARGE SCALE GENOMIC DNA]</scope>
    <source>
        <strain evidence="2 3">CMW 18300</strain>
    </source>
</reference>
<gene>
    <name evidence="2" type="ORF">Daus18300_004020</name>
</gene>
<protein>
    <recommendedName>
        <fullName evidence="1">2EXR domain-containing protein</fullName>
    </recommendedName>
</protein>
<sequence>MAQFADLPYEIRIVIWEMVIREKRPGAHFFTVYNRRKDEDTVDYSSMGVLDSSLLPAKNSFPQRIGLAAPLCGSDGKVSWTRQNPSTYMEDSALWTLCWESRRHMLKRFRPAETSSQISRSKDRTLDNILWKDYVSHCDSATATSVLQRGNGELQYFTIQPSTDLIILQTFPSSYLSWECPQEGRFFSPLEELWLALFGHSLFSWGLDTSRRNKEIICCPLNVAIEFEPRWAQGEDYLAKFEAATTMLEIDTVWLIDYRLKLNAEVLKEETGKNRYGHDRKVFYARGRRFVEVEWKDYKSGEGDEAAVEVVGHEVFKFIRRLRNLRLVSARLGIFYMGQGWKMYDFKVLACGPI</sequence>
<proteinExistence type="predicted"/>
<dbReference type="InterPro" id="IPR045518">
    <property type="entry name" value="2EXR"/>
</dbReference>
<dbReference type="EMBL" id="JAWRVE010000026">
    <property type="protein sequence ID" value="KAL1873201.1"/>
    <property type="molecule type" value="Genomic_DNA"/>
</dbReference>
<accession>A0ABR3XB60</accession>
<comment type="caution">
    <text evidence="2">The sequence shown here is derived from an EMBL/GenBank/DDBJ whole genome shotgun (WGS) entry which is preliminary data.</text>
</comment>
<evidence type="ECO:0000313" key="2">
    <source>
        <dbReference type="EMBL" id="KAL1873201.1"/>
    </source>
</evidence>
<evidence type="ECO:0000313" key="3">
    <source>
        <dbReference type="Proteomes" id="UP001583177"/>
    </source>
</evidence>
<dbReference type="Pfam" id="PF20150">
    <property type="entry name" value="2EXR"/>
    <property type="match status" value="1"/>
</dbReference>
<organism evidence="2 3">
    <name type="scientific">Diaporthe australafricana</name>
    <dbReference type="NCBI Taxonomy" id="127596"/>
    <lineage>
        <taxon>Eukaryota</taxon>
        <taxon>Fungi</taxon>
        <taxon>Dikarya</taxon>
        <taxon>Ascomycota</taxon>
        <taxon>Pezizomycotina</taxon>
        <taxon>Sordariomycetes</taxon>
        <taxon>Sordariomycetidae</taxon>
        <taxon>Diaporthales</taxon>
        <taxon>Diaporthaceae</taxon>
        <taxon>Diaporthe</taxon>
    </lineage>
</organism>
<feature type="domain" description="2EXR" evidence="1">
    <location>
        <begin position="3"/>
        <end position="111"/>
    </location>
</feature>
<name>A0ABR3XB60_9PEZI</name>